<sequence length="87" mass="9762">MCAKFGPDRLRNGIFCSEHTAEPDDLADTACACIKRCICRRCSAGPPNSGDIVAHPIQRKPLRQFDKNEKFQTYLLVTYHLSDSLCC</sequence>
<keyword evidence="2" id="KW-1185">Reference proteome</keyword>
<dbReference type="Proteomes" id="UP001176961">
    <property type="component" value="Unassembled WGS sequence"/>
</dbReference>
<comment type="caution">
    <text evidence="1">The sequence shown here is derived from an EMBL/GenBank/DDBJ whole genome shotgun (WGS) entry which is preliminary data.</text>
</comment>
<proteinExistence type="predicted"/>
<organism evidence="1 2">
    <name type="scientific">Cylicocyclus nassatus</name>
    <name type="common">Nematode worm</name>
    <dbReference type="NCBI Taxonomy" id="53992"/>
    <lineage>
        <taxon>Eukaryota</taxon>
        <taxon>Metazoa</taxon>
        <taxon>Ecdysozoa</taxon>
        <taxon>Nematoda</taxon>
        <taxon>Chromadorea</taxon>
        <taxon>Rhabditida</taxon>
        <taxon>Rhabditina</taxon>
        <taxon>Rhabditomorpha</taxon>
        <taxon>Strongyloidea</taxon>
        <taxon>Strongylidae</taxon>
        <taxon>Cylicocyclus</taxon>
    </lineage>
</organism>
<name>A0AA36GL10_CYLNA</name>
<dbReference type="EMBL" id="CATQJL010000112">
    <property type="protein sequence ID" value="CAJ0594009.1"/>
    <property type="molecule type" value="Genomic_DNA"/>
</dbReference>
<evidence type="ECO:0000313" key="1">
    <source>
        <dbReference type="EMBL" id="CAJ0594009.1"/>
    </source>
</evidence>
<reference evidence="1" key="1">
    <citation type="submission" date="2023-07" db="EMBL/GenBank/DDBJ databases">
        <authorList>
            <consortium name="CYATHOMIX"/>
        </authorList>
    </citation>
    <scope>NUCLEOTIDE SEQUENCE</scope>
    <source>
        <strain evidence="1">N/A</strain>
    </source>
</reference>
<accession>A0AA36GL10</accession>
<dbReference type="AlphaFoldDB" id="A0AA36GL10"/>
<gene>
    <name evidence="1" type="ORF">CYNAS_LOCUS5992</name>
</gene>
<protein>
    <submittedName>
        <fullName evidence="1">Uncharacterized protein</fullName>
    </submittedName>
</protein>
<evidence type="ECO:0000313" key="2">
    <source>
        <dbReference type="Proteomes" id="UP001176961"/>
    </source>
</evidence>